<dbReference type="EMBL" id="JAACJL010000057">
    <property type="protein sequence ID" value="KAF4612440.1"/>
    <property type="molecule type" value="Genomic_DNA"/>
</dbReference>
<dbReference type="InterPro" id="IPR043129">
    <property type="entry name" value="ATPase_NBD"/>
</dbReference>
<organism evidence="2 3">
    <name type="scientific">Agrocybe pediades</name>
    <dbReference type="NCBI Taxonomy" id="84607"/>
    <lineage>
        <taxon>Eukaryota</taxon>
        <taxon>Fungi</taxon>
        <taxon>Dikarya</taxon>
        <taxon>Basidiomycota</taxon>
        <taxon>Agaricomycotina</taxon>
        <taxon>Agaricomycetes</taxon>
        <taxon>Agaricomycetidae</taxon>
        <taxon>Agaricales</taxon>
        <taxon>Agaricineae</taxon>
        <taxon>Strophariaceae</taxon>
        <taxon>Agrocybe</taxon>
    </lineage>
</organism>
<accession>A0A8H4QJV3</accession>
<evidence type="ECO:0008006" key="4">
    <source>
        <dbReference type="Google" id="ProtNLM"/>
    </source>
</evidence>
<dbReference type="PANTHER" id="PTHR14187:SF5">
    <property type="entry name" value="HEAT SHOCK 70 KDA PROTEIN 12A"/>
    <property type="match status" value="1"/>
</dbReference>
<evidence type="ECO:0000256" key="1">
    <source>
        <dbReference type="SAM" id="MobiDB-lite"/>
    </source>
</evidence>
<dbReference type="PANTHER" id="PTHR14187">
    <property type="entry name" value="ALPHA KINASE/ELONGATION FACTOR 2 KINASE"/>
    <property type="match status" value="1"/>
</dbReference>
<protein>
    <recommendedName>
        <fullName evidence="4">Actin-like ATPase domain-containing protein</fullName>
    </recommendedName>
</protein>
<evidence type="ECO:0000313" key="3">
    <source>
        <dbReference type="Proteomes" id="UP000521872"/>
    </source>
</evidence>
<feature type="compositionally biased region" description="Polar residues" evidence="1">
    <location>
        <begin position="23"/>
        <end position="34"/>
    </location>
</feature>
<keyword evidence="3" id="KW-1185">Reference proteome</keyword>
<proteinExistence type="predicted"/>
<dbReference type="Proteomes" id="UP000521872">
    <property type="component" value="Unassembled WGS sequence"/>
</dbReference>
<dbReference type="AlphaFoldDB" id="A0A8H4QJV3"/>
<gene>
    <name evidence="2" type="ORF">D9613_003971</name>
</gene>
<dbReference type="SUPFAM" id="SSF53067">
    <property type="entry name" value="Actin-like ATPase domain"/>
    <property type="match status" value="2"/>
</dbReference>
<dbReference type="Gene3D" id="3.30.420.40">
    <property type="match status" value="1"/>
</dbReference>
<dbReference type="CDD" id="cd10170">
    <property type="entry name" value="ASKHA_NBD_HSP70"/>
    <property type="match status" value="1"/>
</dbReference>
<sequence>MSCCGEPKDVSGMNRPQPFQVAPVTTQPGFNPTMQQPQSFQQPSIPPPPPVHANGFGTTNGLHQQQTGWSQSASPPPTNDFAQLNQHLTGPGMNPTNGSTYNGSSFNVNSGFSSINQPLMRPGSAHSPHMSMTTPPPLSTSPPLGIPQGTAPVQDEGKMSISIDFGTTFSGVAYGSSRIAGGKIQQILQWPGSFETFRKIPTCLLYDEHGRVLAWGLEAKNASPMPGTTRCEWFKLFLEPQALRDESSVDPRLPALPPGKRAIDLIIDFLSCLWEYAKEQITRDIGAVADLNSADVWLTVPAAWDARGCEIMREAAITAGLVQSSRAGDITWRDRLRIITEPEAAAVHCAQLNDLHQLKPSQNFIVCDAGGGTVDLAMYKIIGQLANLEIAEISARSGANCGSLFLDLRFRELVKTLLADHPVHLDPPSLAYFMHSFSETDKLSYAGIRDDDNMFHFTCFNVDDPHDPSVGLINGELSIPGNLLRREVFDPVVNEVIQLIEEQLSRIDQVVNALLLVGGFAGSEYLKQRVQDQFSSRIRVIARPPDADTATLRGAAAYGLARRPLVSSVIAPRSYLMKVKLPAEQEDWLKRPAYIRNNDAGVAICENRLQYLVSKGAILRKGCATIDDEVLQILAVFARRARIPGMITLTFSDIVPDSSFIATLYTSDSDKIMRYTDEGETNELCKWTVDLSSLPTFRQNASNPQSGGFYTEFELGLELDSAEVRGILLFNNQEWGRVTFDFFAA</sequence>
<comment type="caution">
    <text evidence="2">The sequence shown here is derived from an EMBL/GenBank/DDBJ whole genome shotgun (WGS) entry which is preliminary data.</text>
</comment>
<name>A0A8H4QJV3_9AGAR</name>
<feature type="region of interest" description="Disordered" evidence="1">
    <location>
        <begin position="1"/>
        <end position="44"/>
    </location>
</feature>
<reference evidence="2 3" key="1">
    <citation type="submission" date="2019-12" db="EMBL/GenBank/DDBJ databases">
        <authorList>
            <person name="Floudas D."/>
            <person name="Bentzer J."/>
            <person name="Ahren D."/>
            <person name="Johansson T."/>
            <person name="Persson P."/>
            <person name="Tunlid A."/>
        </authorList>
    </citation>
    <scope>NUCLEOTIDE SEQUENCE [LARGE SCALE GENOMIC DNA]</scope>
    <source>
        <strain evidence="2 3">CBS 102.39</strain>
    </source>
</reference>
<evidence type="ECO:0000313" key="2">
    <source>
        <dbReference type="EMBL" id="KAF4612440.1"/>
    </source>
</evidence>